<dbReference type="EMBL" id="BIFR01000001">
    <property type="protein sequence ID" value="GCE10480.1"/>
    <property type="molecule type" value="Genomic_DNA"/>
</dbReference>
<dbReference type="Proteomes" id="UP000287352">
    <property type="component" value="Unassembled WGS sequence"/>
</dbReference>
<dbReference type="AlphaFoldDB" id="A0A401ZUS6"/>
<protein>
    <recommendedName>
        <fullName evidence="3">PKD domain-containing protein</fullName>
    </recommendedName>
</protein>
<keyword evidence="2" id="KW-1185">Reference proteome</keyword>
<accession>A0A401ZUS6</accession>
<evidence type="ECO:0000313" key="2">
    <source>
        <dbReference type="Proteomes" id="UP000287352"/>
    </source>
</evidence>
<dbReference type="RefSeq" id="WP_126578078.1">
    <property type="nucleotide sequence ID" value="NZ_BIFR01000001.1"/>
</dbReference>
<comment type="caution">
    <text evidence="1">The sequence shown here is derived from an EMBL/GenBank/DDBJ whole genome shotgun (WGS) entry which is preliminary data.</text>
</comment>
<proteinExistence type="predicted"/>
<evidence type="ECO:0000313" key="1">
    <source>
        <dbReference type="EMBL" id="GCE10480.1"/>
    </source>
</evidence>
<reference evidence="2" key="1">
    <citation type="submission" date="2018-12" db="EMBL/GenBank/DDBJ databases">
        <title>Tengunoibacter tsumagoiensis gen. nov., sp. nov., Dictyobacter kobayashii sp. nov., D. alpinus sp. nov., and D. joshuensis sp. nov. and description of Dictyobacteraceae fam. nov. within the order Ktedonobacterales isolated from Tengu-no-mugimeshi.</title>
        <authorList>
            <person name="Wang C.M."/>
            <person name="Zheng Y."/>
            <person name="Sakai Y."/>
            <person name="Toyoda A."/>
            <person name="Minakuchi Y."/>
            <person name="Abe K."/>
            <person name="Yokota A."/>
            <person name="Yabe S."/>
        </authorList>
    </citation>
    <scope>NUCLEOTIDE SEQUENCE [LARGE SCALE GENOMIC DNA]</scope>
    <source>
        <strain evidence="2">Uno3</strain>
    </source>
</reference>
<evidence type="ECO:0008006" key="3">
    <source>
        <dbReference type="Google" id="ProtNLM"/>
    </source>
</evidence>
<name>A0A401ZUS6_9CHLR</name>
<sequence length="240" mass="25705">MREIISSGRRLLTRVGLILLLAILLGSLHSVASTSAQADASGLVSQNYLGLVCVPYIGTVATLDAATASQLHHASVKIDWGSGHVDTHASLTFQADGSAVVNVQHTYMSTGSMTFTVYVDGFGSHGLHLSSYAIATIVDPYNYNNTIKMKGYTLQPAKRPGQFTLNASLLDPEAATLSDLKAVINWGDGHFTAGALSNGDNGLYLVHASHRYLLTGKYTVLLIIYDQNENSVILPRNVRT</sequence>
<gene>
    <name evidence="1" type="ORF">KTT_03390</name>
</gene>
<organism evidence="1 2">
    <name type="scientific">Tengunoibacter tsumagoiensis</name>
    <dbReference type="NCBI Taxonomy" id="2014871"/>
    <lineage>
        <taxon>Bacteria</taxon>
        <taxon>Bacillati</taxon>
        <taxon>Chloroflexota</taxon>
        <taxon>Ktedonobacteria</taxon>
        <taxon>Ktedonobacterales</taxon>
        <taxon>Dictyobacteraceae</taxon>
        <taxon>Tengunoibacter</taxon>
    </lineage>
</organism>